<accession>A0A8K0UU77</accession>
<dbReference type="AlphaFoldDB" id="A0A8K0UU77"/>
<dbReference type="Proteomes" id="UP000813824">
    <property type="component" value="Unassembled WGS sequence"/>
</dbReference>
<comment type="caution">
    <text evidence="1">The sequence shown here is derived from an EMBL/GenBank/DDBJ whole genome shotgun (WGS) entry which is preliminary data.</text>
</comment>
<dbReference type="Gene3D" id="1.10.10.2360">
    <property type="match status" value="2"/>
</dbReference>
<sequence length="248" mass="27234">MSVQKRETYMGVPAVRPPLDFSYEEQRIQDYIKAYTTTGQPPQPVPETPTGAAERLALGLPPLFEPYVEGGGVGTVPPTSVSLSASVSNDPIRTLENLPDMHLFKPSKMEDSAGVGVFVEYQSIIMQKEFCHFSHEELRYQAYLKGNKTMPVLPNTLPRPTPHRANAIDLHPLITVTPALSGSLSTATSNTLGLTNGPVSGEDYQSITCSPPFANHSFEELRVAYLLLGREATSEEIKQQNHLIRLTV</sequence>
<name>A0A8K0UU77_9AGAR</name>
<evidence type="ECO:0000313" key="1">
    <source>
        <dbReference type="EMBL" id="KAH8103447.1"/>
    </source>
</evidence>
<organism evidence="1 2">
    <name type="scientific">Cristinia sonorae</name>
    <dbReference type="NCBI Taxonomy" id="1940300"/>
    <lineage>
        <taxon>Eukaryota</taxon>
        <taxon>Fungi</taxon>
        <taxon>Dikarya</taxon>
        <taxon>Basidiomycota</taxon>
        <taxon>Agaricomycotina</taxon>
        <taxon>Agaricomycetes</taxon>
        <taxon>Agaricomycetidae</taxon>
        <taxon>Agaricales</taxon>
        <taxon>Pleurotineae</taxon>
        <taxon>Stephanosporaceae</taxon>
        <taxon>Cristinia</taxon>
    </lineage>
</organism>
<reference evidence="1" key="1">
    <citation type="journal article" date="2021" name="New Phytol.">
        <title>Evolutionary innovations through gain and loss of genes in the ectomycorrhizal Boletales.</title>
        <authorList>
            <person name="Wu G."/>
            <person name="Miyauchi S."/>
            <person name="Morin E."/>
            <person name="Kuo A."/>
            <person name="Drula E."/>
            <person name="Varga T."/>
            <person name="Kohler A."/>
            <person name="Feng B."/>
            <person name="Cao Y."/>
            <person name="Lipzen A."/>
            <person name="Daum C."/>
            <person name="Hundley H."/>
            <person name="Pangilinan J."/>
            <person name="Johnson J."/>
            <person name="Barry K."/>
            <person name="LaButti K."/>
            <person name="Ng V."/>
            <person name="Ahrendt S."/>
            <person name="Min B."/>
            <person name="Choi I.G."/>
            <person name="Park H."/>
            <person name="Plett J.M."/>
            <person name="Magnuson J."/>
            <person name="Spatafora J.W."/>
            <person name="Nagy L.G."/>
            <person name="Henrissat B."/>
            <person name="Grigoriev I.V."/>
            <person name="Yang Z.L."/>
            <person name="Xu J."/>
            <person name="Martin F.M."/>
        </authorList>
    </citation>
    <scope>NUCLEOTIDE SEQUENCE</scope>
    <source>
        <strain evidence="1">KKN 215</strain>
    </source>
</reference>
<protein>
    <submittedName>
        <fullName evidence="1">Uncharacterized protein</fullName>
    </submittedName>
</protein>
<gene>
    <name evidence="1" type="ORF">BXZ70DRAFT_925679</name>
</gene>
<proteinExistence type="predicted"/>
<dbReference type="OrthoDB" id="3234974at2759"/>
<dbReference type="EMBL" id="JAEVFJ010000007">
    <property type="protein sequence ID" value="KAH8103447.1"/>
    <property type="molecule type" value="Genomic_DNA"/>
</dbReference>
<keyword evidence="2" id="KW-1185">Reference proteome</keyword>
<evidence type="ECO:0000313" key="2">
    <source>
        <dbReference type="Proteomes" id="UP000813824"/>
    </source>
</evidence>